<evidence type="ECO:0008006" key="4">
    <source>
        <dbReference type="Google" id="ProtNLM"/>
    </source>
</evidence>
<dbReference type="Proteomes" id="UP000280066">
    <property type="component" value="Unassembled WGS sequence"/>
</dbReference>
<organism evidence="2 3">
    <name type="scientific">Hymenobacter metallilatus</name>
    <dbReference type="NCBI Taxonomy" id="2493666"/>
    <lineage>
        <taxon>Bacteria</taxon>
        <taxon>Pseudomonadati</taxon>
        <taxon>Bacteroidota</taxon>
        <taxon>Cytophagia</taxon>
        <taxon>Cytophagales</taxon>
        <taxon>Hymenobacteraceae</taxon>
        <taxon>Hymenobacter</taxon>
    </lineage>
</organism>
<proteinExistence type="predicted"/>
<evidence type="ECO:0000313" key="2">
    <source>
        <dbReference type="EMBL" id="RSK36184.1"/>
    </source>
</evidence>
<dbReference type="AlphaFoldDB" id="A0A3R9NSG2"/>
<keyword evidence="1" id="KW-0812">Transmembrane</keyword>
<feature type="transmembrane region" description="Helical" evidence="1">
    <location>
        <begin position="70"/>
        <end position="89"/>
    </location>
</feature>
<comment type="caution">
    <text evidence="2">The sequence shown here is derived from an EMBL/GenBank/DDBJ whole genome shotgun (WGS) entry which is preliminary data.</text>
</comment>
<dbReference type="RefSeq" id="WP_125427247.1">
    <property type="nucleotide sequence ID" value="NZ_RWIS01000002.1"/>
</dbReference>
<keyword evidence="1" id="KW-1133">Transmembrane helix</keyword>
<evidence type="ECO:0000313" key="3">
    <source>
        <dbReference type="Proteomes" id="UP000280066"/>
    </source>
</evidence>
<sequence length="184" mass="21190">MSPIHLPATPPTFPEYQQIHQAQERRRYPELANQQKPATSDPWKRKMALWLGLLGAAVGGSVALKPKGWFGNVLFFSLFTGLGLLYQWWEYRRAFREFRAQPRPLSFRVSETGLAVQWPQGWQRLPWHSLTRVQQVGDWLLLYPGPDFAYYLDLRRVPEPYTVVDVLALVGYRTESGPAATFAS</sequence>
<reference evidence="2 3" key="1">
    <citation type="submission" date="2018-12" db="EMBL/GenBank/DDBJ databases">
        <authorList>
            <person name="Feng G."/>
            <person name="Zhu H."/>
        </authorList>
    </citation>
    <scope>NUCLEOTIDE SEQUENCE [LARGE SCALE GENOMIC DNA]</scope>
    <source>
        <strain evidence="2 3">9PBR-2</strain>
    </source>
</reference>
<protein>
    <recommendedName>
        <fullName evidence="4">YcxB family protein</fullName>
    </recommendedName>
</protein>
<evidence type="ECO:0000256" key="1">
    <source>
        <dbReference type="SAM" id="Phobius"/>
    </source>
</evidence>
<feature type="transmembrane region" description="Helical" evidence="1">
    <location>
        <begin position="47"/>
        <end position="64"/>
    </location>
</feature>
<dbReference type="EMBL" id="RWIS01000002">
    <property type="protein sequence ID" value="RSK36184.1"/>
    <property type="molecule type" value="Genomic_DNA"/>
</dbReference>
<keyword evidence="3" id="KW-1185">Reference proteome</keyword>
<keyword evidence="1" id="KW-0472">Membrane</keyword>
<dbReference type="OrthoDB" id="877877at2"/>
<gene>
    <name evidence="2" type="ORF">EI290_04675</name>
</gene>
<name>A0A3R9NSG2_9BACT</name>
<accession>A0A3R9NSG2</accession>